<keyword evidence="9" id="KW-1185">Reference proteome</keyword>
<keyword evidence="4" id="KW-0223">Dioxygenase</keyword>
<dbReference type="SUPFAM" id="SSF51197">
    <property type="entry name" value="Clavaminate synthase-like"/>
    <property type="match status" value="1"/>
</dbReference>
<comment type="cofactor">
    <cofactor evidence="1">
        <name>Fe(2+)</name>
        <dbReference type="ChEBI" id="CHEBI:29033"/>
    </cofactor>
</comment>
<protein>
    <recommendedName>
        <fullName evidence="7">TauD/TfdA-like domain-containing protein</fullName>
    </recommendedName>
</protein>
<evidence type="ECO:0000313" key="8">
    <source>
        <dbReference type="EMBL" id="ODQ79268.1"/>
    </source>
</evidence>
<evidence type="ECO:0000256" key="5">
    <source>
        <dbReference type="ARBA" id="ARBA00023002"/>
    </source>
</evidence>
<proteinExistence type="inferred from homology"/>
<feature type="non-terminal residue" evidence="8">
    <location>
        <position position="382"/>
    </location>
</feature>
<keyword evidence="3" id="KW-0479">Metal-binding</keyword>
<accession>A0A1E3QNQ4</accession>
<evidence type="ECO:0000313" key="9">
    <source>
        <dbReference type="Proteomes" id="UP000094336"/>
    </source>
</evidence>
<keyword evidence="6" id="KW-0408">Iron</keyword>
<dbReference type="Gene3D" id="3.60.130.10">
    <property type="entry name" value="Clavaminate synthase-like"/>
    <property type="match status" value="1"/>
</dbReference>
<gene>
    <name evidence="8" type="ORF">BABINDRAFT_25071</name>
</gene>
<dbReference type="RefSeq" id="XP_018984596.1">
    <property type="nucleotide sequence ID" value="XM_019131348.1"/>
</dbReference>
<dbReference type="PANTHER" id="PTHR10696">
    <property type="entry name" value="GAMMA-BUTYROBETAINE HYDROXYLASE-RELATED"/>
    <property type="match status" value="1"/>
</dbReference>
<comment type="similarity">
    <text evidence="2">Belongs to the gamma-BBH/TMLD family.</text>
</comment>
<evidence type="ECO:0000256" key="3">
    <source>
        <dbReference type="ARBA" id="ARBA00022723"/>
    </source>
</evidence>
<organism evidence="8 9">
    <name type="scientific">Babjeviella inositovora NRRL Y-12698</name>
    <dbReference type="NCBI Taxonomy" id="984486"/>
    <lineage>
        <taxon>Eukaryota</taxon>
        <taxon>Fungi</taxon>
        <taxon>Dikarya</taxon>
        <taxon>Ascomycota</taxon>
        <taxon>Saccharomycotina</taxon>
        <taxon>Pichiomycetes</taxon>
        <taxon>Serinales incertae sedis</taxon>
        <taxon>Babjeviella</taxon>
    </lineage>
</organism>
<dbReference type="GO" id="GO:0045329">
    <property type="term" value="P:carnitine biosynthetic process"/>
    <property type="evidence" value="ECO:0007669"/>
    <property type="project" value="TreeGrafter"/>
</dbReference>
<feature type="domain" description="TauD/TfdA-like" evidence="7">
    <location>
        <begin position="109"/>
        <end position="365"/>
    </location>
</feature>
<sequence>VSFFNFFLRDADKSAESYEPTCRQKIFSTSELDYNVKPLTKPQIVSHPETNELGLQIEWSDGVNTVYDHSFLRKFSKPELIKKGKNFESERVFWNLQDFAKVESELVDSITFKDYMANDEVYYNTLNSLNKYGVVYVNDIPEGNNFIMEDGKWAIEHLVERVGHIRETFYGKLFDVKTEPNAKNLAFTANKLPLHADLMYYEAPPGIQILHALQNSTKGGENVFCDAFLGAQHVKEMDPTAYEALKTVPINFHKIGHDDQYFSFSRPIVVENLEGGLTQVNYSPANMAPFEFGITSANPEEENIFKDFLRGLKIFEQFINDPVNQIVVKTKEGSAVVFNNRRVLHTRKKYQETEKESFRWLKGAYLDMDTFESQLRILKKSY</sequence>
<dbReference type="CDD" id="cd00250">
    <property type="entry name" value="CAS_like"/>
    <property type="match status" value="1"/>
</dbReference>
<dbReference type="Proteomes" id="UP000094336">
    <property type="component" value="Unassembled WGS sequence"/>
</dbReference>
<evidence type="ECO:0000256" key="1">
    <source>
        <dbReference type="ARBA" id="ARBA00001954"/>
    </source>
</evidence>
<dbReference type="Gene3D" id="3.30.2020.30">
    <property type="match status" value="1"/>
</dbReference>
<evidence type="ECO:0000256" key="4">
    <source>
        <dbReference type="ARBA" id="ARBA00022964"/>
    </source>
</evidence>
<evidence type="ECO:0000259" key="7">
    <source>
        <dbReference type="Pfam" id="PF02668"/>
    </source>
</evidence>
<dbReference type="STRING" id="984486.A0A1E3QNQ4"/>
<dbReference type="InterPro" id="IPR042098">
    <property type="entry name" value="TauD-like_sf"/>
</dbReference>
<name>A0A1E3QNQ4_9ASCO</name>
<dbReference type="GO" id="GO:0046872">
    <property type="term" value="F:metal ion binding"/>
    <property type="evidence" value="ECO:0007669"/>
    <property type="project" value="UniProtKB-KW"/>
</dbReference>
<evidence type="ECO:0000256" key="2">
    <source>
        <dbReference type="ARBA" id="ARBA00008654"/>
    </source>
</evidence>
<feature type="non-terminal residue" evidence="8">
    <location>
        <position position="1"/>
    </location>
</feature>
<dbReference type="InterPro" id="IPR038492">
    <property type="entry name" value="GBBH-like_N_sf"/>
</dbReference>
<dbReference type="OrthoDB" id="406634at2759"/>
<dbReference type="EMBL" id="KV454433">
    <property type="protein sequence ID" value="ODQ79268.1"/>
    <property type="molecule type" value="Genomic_DNA"/>
</dbReference>
<dbReference type="InterPro" id="IPR003819">
    <property type="entry name" value="TauD/TfdA-like"/>
</dbReference>
<dbReference type="GO" id="GO:0051213">
    <property type="term" value="F:dioxygenase activity"/>
    <property type="evidence" value="ECO:0007669"/>
    <property type="project" value="UniProtKB-KW"/>
</dbReference>
<dbReference type="Pfam" id="PF02668">
    <property type="entry name" value="TauD"/>
    <property type="match status" value="1"/>
</dbReference>
<dbReference type="AlphaFoldDB" id="A0A1E3QNQ4"/>
<dbReference type="GeneID" id="30149201"/>
<dbReference type="GO" id="GO:0005739">
    <property type="term" value="C:mitochondrion"/>
    <property type="evidence" value="ECO:0007669"/>
    <property type="project" value="TreeGrafter"/>
</dbReference>
<dbReference type="InterPro" id="IPR050411">
    <property type="entry name" value="AlphaKG_dependent_hydroxylases"/>
</dbReference>
<evidence type="ECO:0000256" key="6">
    <source>
        <dbReference type="ARBA" id="ARBA00023004"/>
    </source>
</evidence>
<reference evidence="9" key="1">
    <citation type="submission" date="2016-05" db="EMBL/GenBank/DDBJ databases">
        <title>Comparative genomics of biotechnologically important yeasts.</title>
        <authorList>
            <consortium name="DOE Joint Genome Institute"/>
            <person name="Riley R."/>
            <person name="Haridas S."/>
            <person name="Wolfe K.H."/>
            <person name="Lopes M.R."/>
            <person name="Hittinger C.T."/>
            <person name="Goker M."/>
            <person name="Salamov A."/>
            <person name="Wisecaver J."/>
            <person name="Long T.M."/>
            <person name="Aerts A.L."/>
            <person name="Barry K."/>
            <person name="Choi C."/>
            <person name="Clum A."/>
            <person name="Coughlan A.Y."/>
            <person name="Deshpande S."/>
            <person name="Douglass A.P."/>
            <person name="Hanson S.J."/>
            <person name="Klenk H.-P."/>
            <person name="Labutti K."/>
            <person name="Lapidus A."/>
            <person name="Lindquist E."/>
            <person name="Lipzen A."/>
            <person name="Meier-Kolthoff J.P."/>
            <person name="Ohm R.A."/>
            <person name="Otillar R.P."/>
            <person name="Pangilinan J."/>
            <person name="Peng Y."/>
            <person name="Rokas A."/>
            <person name="Rosa C.A."/>
            <person name="Scheuner C."/>
            <person name="Sibirny A.A."/>
            <person name="Slot J.C."/>
            <person name="Stielow J.B."/>
            <person name="Sun H."/>
            <person name="Kurtzman C.P."/>
            <person name="Blackwell M."/>
            <person name="Grigoriev I.V."/>
            <person name="Jeffries T.W."/>
        </authorList>
    </citation>
    <scope>NUCLEOTIDE SEQUENCE [LARGE SCALE GENOMIC DNA]</scope>
    <source>
        <strain evidence="9">NRRL Y-12698</strain>
    </source>
</reference>
<dbReference type="PANTHER" id="PTHR10696:SF25">
    <property type="entry name" value="OXIDOREDUCTASE AIM17-RELATED"/>
    <property type="match status" value="1"/>
</dbReference>
<keyword evidence="5" id="KW-0560">Oxidoreductase</keyword>